<dbReference type="EMBL" id="CP137641">
    <property type="protein sequence ID" value="WOX56560.1"/>
    <property type="molecule type" value="Genomic_DNA"/>
</dbReference>
<evidence type="ECO:0000313" key="4">
    <source>
        <dbReference type="EMBL" id="WOX56560.1"/>
    </source>
</evidence>
<keyword evidence="3" id="KW-0472">Membrane</keyword>
<sequence>MRRRTPIDPADGTEEQLNRKGDWIAWTAVAITVWLVMSILVSLANPVVARSIWPALLPVFILAYGYLTVCYFVNRAKRWSEKYLDTLLGQQTHGKEEEAQKIQAMVEHVEEMEKKVNRIEAMLVTDGSGGSGIETPPASGRRVARLGTDR</sequence>
<gene>
    <name evidence="4" type="ORF">R6Y95_04295</name>
</gene>
<feature type="region of interest" description="Disordered" evidence="2">
    <location>
        <begin position="128"/>
        <end position="150"/>
    </location>
</feature>
<proteinExistence type="predicted"/>
<keyword evidence="5" id="KW-1185">Reference proteome</keyword>
<organism evidence="4 5">
    <name type="scientific">Methanoculleus palmolei</name>
    <dbReference type="NCBI Taxonomy" id="72612"/>
    <lineage>
        <taxon>Archaea</taxon>
        <taxon>Methanobacteriati</taxon>
        <taxon>Methanobacteriota</taxon>
        <taxon>Stenosarchaea group</taxon>
        <taxon>Methanomicrobia</taxon>
        <taxon>Methanomicrobiales</taxon>
        <taxon>Methanomicrobiaceae</taxon>
        <taxon>Methanoculleus</taxon>
    </lineage>
</organism>
<feature type="coiled-coil region" evidence="1">
    <location>
        <begin position="95"/>
        <end position="122"/>
    </location>
</feature>
<name>A0ABD8AAK5_9EURY</name>
<keyword evidence="3" id="KW-0812">Transmembrane</keyword>
<evidence type="ECO:0000256" key="1">
    <source>
        <dbReference type="SAM" id="Coils"/>
    </source>
</evidence>
<accession>A0ABD8AAK5</accession>
<evidence type="ECO:0000256" key="2">
    <source>
        <dbReference type="SAM" id="MobiDB-lite"/>
    </source>
</evidence>
<keyword evidence="1" id="KW-0175">Coiled coil</keyword>
<evidence type="ECO:0000256" key="3">
    <source>
        <dbReference type="SAM" id="Phobius"/>
    </source>
</evidence>
<keyword evidence="3" id="KW-1133">Transmembrane helix</keyword>
<feature type="transmembrane region" description="Helical" evidence="3">
    <location>
        <begin position="51"/>
        <end position="73"/>
    </location>
</feature>
<evidence type="ECO:0000313" key="5">
    <source>
        <dbReference type="Proteomes" id="UP001626603"/>
    </source>
</evidence>
<protein>
    <submittedName>
        <fullName evidence="4">Uncharacterized protein</fullName>
    </submittedName>
</protein>
<reference evidence="4 5" key="1">
    <citation type="submission" date="2023-10" db="EMBL/GenBank/DDBJ databases">
        <title>The complete genome sequence of Methanoculleus palmolei DSM 4273.</title>
        <authorList>
            <person name="Lai S.-J."/>
            <person name="You Y.-T."/>
            <person name="Chen S.-C."/>
        </authorList>
    </citation>
    <scope>NUCLEOTIDE SEQUENCE [LARGE SCALE GENOMIC DNA]</scope>
    <source>
        <strain evidence="4 5">DSM 4273</strain>
    </source>
</reference>
<feature type="transmembrane region" description="Helical" evidence="3">
    <location>
        <begin position="23"/>
        <end position="45"/>
    </location>
</feature>
<dbReference type="Proteomes" id="UP001626603">
    <property type="component" value="Chromosome"/>
</dbReference>
<dbReference type="AlphaFoldDB" id="A0ABD8AAK5"/>